<proteinExistence type="inferred from homology"/>
<dbReference type="Gene3D" id="3.40.190.170">
    <property type="entry name" value="Bacterial extracellular solute-binding protein, family 7"/>
    <property type="match status" value="1"/>
</dbReference>
<protein>
    <submittedName>
        <fullName evidence="5">TRAP transporter substrate-binding protein</fullName>
    </submittedName>
</protein>
<dbReference type="Pfam" id="PF03480">
    <property type="entry name" value="DctP"/>
    <property type="match status" value="1"/>
</dbReference>
<keyword evidence="4" id="KW-0732">Signal</keyword>
<organism evidence="5 6">
    <name type="scientific">Ferrovibrio terrae</name>
    <dbReference type="NCBI Taxonomy" id="2594003"/>
    <lineage>
        <taxon>Bacteria</taxon>
        <taxon>Pseudomonadati</taxon>
        <taxon>Pseudomonadota</taxon>
        <taxon>Alphaproteobacteria</taxon>
        <taxon>Rhodospirillales</taxon>
        <taxon>Rhodospirillaceae</taxon>
        <taxon>Ferrovibrio</taxon>
    </lineage>
</organism>
<evidence type="ECO:0000256" key="1">
    <source>
        <dbReference type="ARBA" id="ARBA00004196"/>
    </source>
</evidence>
<dbReference type="InterPro" id="IPR038404">
    <property type="entry name" value="TRAP_DctP_sf"/>
</dbReference>
<dbReference type="AlphaFoldDB" id="A0A516H3B6"/>
<evidence type="ECO:0000256" key="3">
    <source>
        <dbReference type="ARBA" id="ARBA00022448"/>
    </source>
</evidence>
<comment type="subcellular location">
    <subcellularLocation>
        <location evidence="1">Cell envelope</location>
    </subcellularLocation>
</comment>
<dbReference type="PROSITE" id="PS51318">
    <property type="entry name" value="TAT"/>
    <property type="match status" value="1"/>
</dbReference>
<sequence length="345" mass="37047">MTISRRRFLGTGATVAAGAAAAGLFPAPAVLAQGAPITFRVSSSMPVDPNAAHYIWFDLFQKALKAKVGERIRLDYFPNGQLGKEADVVQQVIIGSVDMMITGSSIWATAVPELGALDLGFLFDNYAHGAKALDAGVGKTFEAMLDERKGINVLGWGFHFGARSVYTRSKVENLAGLKSVKLRVLPAPAFIETFKIMGAVPVPIPVNELYTALQTGVVDGFEHDPATVLSNRFYEVSKFCLRTDHLFSPMICAIGKRGLAKVPANLKTDFLAAAREATIAERAIADTKATEAMKELEKLGVTFTAFPAADRAAIAKPISDTLYAQFMTQYPATKPVFDAIAKARG</sequence>
<dbReference type="Proteomes" id="UP000317496">
    <property type="component" value="Chromosome"/>
</dbReference>
<evidence type="ECO:0000256" key="4">
    <source>
        <dbReference type="ARBA" id="ARBA00022729"/>
    </source>
</evidence>
<evidence type="ECO:0000313" key="6">
    <source>
        <dbReference type="Proteomes" id="UP000317496"/>
    </source>
</evidence>
<keyword evidence="3" id="KW-0813">Transport</keyword>
<dbReference type="GO" id="GO:0055085">
    <property type="term" value="P:transmembrane transport"/>
    <property type="evidence" value="ECO:0007669"/>
    <property type="project" value="InterPro"/>
</dbReference>
<dbReference type="EMBL" id="CP041636">
    <property type="protein sequence ID" value="QDO98261.1"/>
    <property type="molecule type" value="Genomic_DNA"/>
</dbReference>
<dbReference type="KEGG" id="fer:FNB15_13700"/>
<evidence type="ECO:0000313" key="5">
    <source>
        <dbReference type="EMBL" id="QDO98261.1"/>
    </source>
</evidence>
<dbReference type="GO" id="GO:0030288">
    <property type="term" value="C:outer membrane-bounded periplasmic space"/>
    <property type="evidence" value="ECO:0007669"/>
    <property type="project" value="InterPro"/>
</dbReference>
<dbReference type="PANTHER" id="PTHR33376:SF4">
    <property type="entry name" value="SIALIC ACID-BINDING PERIPLASMIC PROTEIN SIAP"/>
    <property type="match status" value="1"/>
</dbReference>
<dbReference type="PIRSF" id="PIRSF006470">
    <property type="entry name" value="DctB"/>
    <property type="match status" value="1"/>
</dbReference>
<dbReference type="InterPro" id="IPR018389">
    <property type="entry name" value="DctP_fam"/>
</dbReference>
<keyword evidence="6" id="KW-1185">Reference proteome</keyword>
<dbReference type="InterPro" id="IPR004682">
    <property type="entry name" value="TRAP_DctP"/>
</dbReference>
<dbReference type="PANTHER" id="PTHR33376">
    <property type="match status" value="1"/>
</dbReference>
<comment type="similarity">
    <text evidence="2">Belongs to the bacterial solute-binding protein 7 family.</text>
</comment>
<name>A0A516H3B6_9PROT</name>
<dbReference type="NCBIfam" id="NF037995">
    <property type="entry name" value="TRAP_S1"/>
    <property type="match status" value="1"/>
</dbReference>
<dbReference type="OrthoDB" id="7375081at2"/>
<dbReference type="InterPro" id="IPR006311">
    <property type="entry name" value="TAT_signal"/>
</dbReference>
<evidence type="ECO:0000256" key="2">
    <source>
        <dbReference type="ARBA" id="ARBA00009023"/>
    </source>
</evidence>
<dbReference type="CDD" id="cd13603">
    <property type="entry name" value="PBP2_TRAP_Siap_TeaA_like"/>
    <property type="match status" value="1"/>
</dbReference>
<dbReference type="RefSeq" id="WP_144069242.1">
    <property type="nucleotide sequence ID" value="NZ_CP041636.1"/>
</dbReference>
<accession>A0A516H3B6</accession>
<reference evidence="5 6" key="1">
    <citation type="submission" date="2019-07" db="EMBL/GenBank/DDBJ databases">
        <title>Genome sequencing for Ferrovibrio sp. K5.</title>
        <authorList>
            <person name="Park S.-J."/>
        </authorList>
    </citation>
    <scope>NUCLEOTIDE SEQUENCE [LARGE SCALE GENOMIC DNA]</scope>
    <source>
        <strain evidence="5 6">K5</strain>
    </source>
</reference>
<gene>
    <name evidence="5" type="ORF">FNB15_13700</name>
</gene>